<evidence type="ECO:0000313" key="5">
    <source>
        <dbReference type="Proteomes" id="UP000700334"/>
    </source>
</evidence>
<name>A0A8J6ARD6_GALPY</name>
<evidence type="ECO:0000313" key="4">
    <source>
        <dbReference type="EMBL" id="KAG8521485.1"/>
    </source>
</evidence>
<dbReference type="GO" id="GO:0006397">
    <property type="term" value="P:mRNA processing"/>
    <property type="evidence" value="ECO:0007669"/>
    <property type="project" value="UniProtKB-KW"/>
</dbReference>
<dbReference type="GO" id="GO:0003723">
    <property type="term" value="F:RNA binding"/>
    <property type="evidence" value="ECO:0007669"/>
    <property type="project" value="UniProtKB-KW"/>
</dbReference>
<keyword evidence="1" id="KW-0507">mRNA processing</keyword>
<reference evidence="4" key="1">
    <citation type="journal article" date="2021" name="Evol. Appl.">
        <title>The genome of the Pyrenean desman and the effects of bottlenecks and inbreeding on the genomic landscape of an endangered species.</title>
        <authorList>
            <person name="Escoda L."/>
            <person name="Castresana J."/>
        </authorList>
    </citation>
    <scope>NUCLEOTIDE SEQUENCE</scope>
    <source>
        <strain evidence="4">IBE-C5619</strain>
    </source>
</reference>
<dbReference type="AlphaFoldDB" id="A0A8J6ARD6"/>
<dbReference type="Gene3D" id="3.30.70.330">
    <property type="match status" value="2"/>
</dbReference>
<dbReference type="InterPro" id="IPR012677">
    <property type="entry name" value="Nucleotide-bd_a/b_plait_sf"/>
</dbReference>
<keyword evidence="5" id="KW-1185">Reference proteome</keyword>
<dbReference type="PANTHER" id="PTHR23139">
    <property type="entry name" value="RNA-BINDING PROTEIN"/>
    <property type="match status" value="1"/>
</dbReference>
<evidence type="ECO:0000256" key="2">
    <source>
        <dbReference type="ARBA" id="ARBA00022884"/>
    </source>
</evidence>
<proteinExistence type="predicted"/>
<protein>
    <submittedName>
        <fullName evidence="4">Splicing factor U2AF 65 kDa subunit</fullName>
    </submittedName>
</protein>
<dbReference type="SUPFAM" id="SSF54928">
    <property type="entry name" value="RNA-binding domain, RBD"/>
    <property type="match status" value="1"/>
</dbReference>
<dbReference type="GO" id="GO:0008380">
    <property type="term" value="P:RNA splicing"/>
    <property type="evidence" value="ECO:0007669"/>
    <property type="project" value="UniProtKB-KW"/>
</dbReference>
<comment type="caution">
    <text evidence="4">The sequence shown here is derived from an EMBL/GenBank/DDBJ whole genome shotgun (WGS) entry which is preliminary data.</text>
</comment>
<keyword evidence="3" id="KW-0508">mRNA splicing</keyword>
<gene>
    <name evidence="4" type="ORF">J0S82_016849</name>
</gene>
<dbReference type="Proteomes" id="UP000700334">
    <property type="component" value="Unassembled WGS sequence"/>
</dbReference>
<dbReference type="InterPro" id="IPR035979">
    <property type="entry name" value="RBD_domain_sf"/>
</dbReference>
<sequence length="249" mass="27475">MTSMDDQALTLTLVPAVGSQMTRQVQHLCAWGFGGPGKGDPGPQASLSWLCRLTRIKVCLLGVPLCEHDDLGHILPWHHLPGLTSQDPEASRLQASGRHFGECRQPLCVRGWSHVHHGFRLGPQVLHDGPAQLPERQPGQNAADRFWPLKAFNLVKDSATGFSKGYAFCDADINVTDQAYAGLNGTQLRERSGSLRMLHHQPDYMEVPGCRKIFAEVASVFECQKAMQGLTSHKFPNRVVVTKYCDPDS</sequence>
<dbReference type="OrthoDB" id="10266058at2759"/>
<evidence type="ECO:0000256" key="3">
    <source>
        <dbReference type="ARBA" id="ARBA00023187"/>
    </source>
</evidence>
<dbReference type="EMBL" id="JAGFMF010011467">
    <property type="protein sequence ID" value="KAG8521485.1"/>
    <property type="molecule type" value="Genomic_DNA"/>
</dbReference>
<accession>A0A8J6ARD6</accession>
<evidence type="ECO:0000256" key="1">
    <source>
        <dbReference type="ARBA" id="ARBA00022664"/>
    </source>
</evidence>
<organism evidence="4 5">
    <name type="scientific">Galemys pyrenaicus</name>
    <name type="common">Iberian desman</name>
    <name type="synonym">Pyrenean desman</name>
    <dbReference type="NCBI Taxonomy" id="202257"/>
    <lineage>
        <taxon>Eukaryota</taxon>
        <taxon>Metazoa</taxon>
        <taxon>Chordata</taxon>
        <taxon>Craniata</taxon>
        <taxon>Vertebrata</taxon>
        <taxon>Euteleostomi</taxon>
        <taxon>Mammalia</taxon>
        <taxon>Eutheria</taxon>
        <taxon>Laurasiatheria</taxon>
        <taxon>Eulipotyphla</taxon>
        <taxon>Talpidae</taxon>
        <taxon>Galemys</taxon>
    </lineage>
</organism>
<keyword evidence="2" id="KW-0694">RNA-binding</keyword>